<reference evidence="1 2" key="1">
    <citation type="submission" date="2019-07" db="EMBL/GenBank/DDBJ databases">
        <title>Whole genome shotgun sequence of Methylobacterium haplocladii NBRC 107714.</title>
        <authorList>
            <person name="Hosoyama A."/>
            <person name="Uohara A."/>
            <person name="Ohji S."/>
            <person name="Ichikawa N."/>
        </authorList>
    </citation>
    <scope>NUCLEOTIDE SEQUENCE [LARGE SCALE GENOMIC DNA]</scope>
    <source>
        <strain evidence="1 2">NBRC 107714</strain>
    </source>
</reference>
<evidence type="ECO:0000313" key="2">
    <source>
        <dbReference type="Proteomes" id="UP000321258"/>
    </source>
</evidence>
<dbReference type="Proteomes" id="UP000321258">
    <property type="component" value="Unassembled WGS sequence"/>
</dbReference>
<dbReference type="AlphaFoldDB" id="A0A512ITV2"/>
<name>A0A512ITV2_9HYPH</name>
<sequence>MTMAGTRYGEIVRALRALTAVVALYALVMQAFLGGIAASAAASPFALPFDVHCLDKADGSERVDPSAPQAPAHHHTCCCTAASPSAGTPPPLPVMTSVVWPQPIVVPVIWRMEGVASARAPPFTLASARAPPVA</sequence>
<protein>
    <recommendedName>
        <fullName evidence="3">DUF2946 domain-containing protein</fullName>
    </recommendedName>
</protein>
<evidence type="ECO:0000313" key="1">
    <source>
        <dbReference type="EMBL" id="GEP01128.1"/>
    </source>
</evidence>
<proteinExistence type="predicted"/>
<comment type="caution">
    <text evidence="1">The sequence shown here is derived from an EMBL/GenBank/DDBJ whole genome shotgun (WGS) entry which is preliminary data.</text>
</comment>
<gene>
    <name evidence="1" type="ORF">MHA02_35150</name>
</gene>
<dbReference type="EMBL" id="BJZT01000039">
    <property type="protein sequence ID" value="GEP01128.1"/>
    <property type="molecule type" value="Genomic_DNA"/>
</dbReference>
<keyword evidence="2" id="KW-1185">Reference proteome</keyword>
<evidence type="ECO:0008006" key="3">
    <source>
        <dbReference type="Google" id="ProtNLM"/>
    </source>
</evidence>
<accession>A0A512ITV2</accession>
<organism evidence="1 2">
    <name type="scientific">Methylobacterium haplocladii</name>
    <dbReference type="NCBI Taxonomy" id="1176176"/>
    <lineage>
        <taxon>Bacteria</taxon>
        <taxon>Pseudomonadati</taxon>
        <taxon>Pseudomonadota</taxon>
        <taxon>Alphaproteobacteria</taxon>
        <taxon>Hyphomicrobiales</taxon>
        <taxon>Methylobacteriaceae</taxon>
        <taxon>Methylobacterium</taxon>
    </lineage>
</organism>